<feature type="compositionally biased region" description="Acidic residues" evidence="6">
    <location>
        <begin position="36"/>
        <end position="49"/>
    </location>
</feature>
<feature type="domain" description="HTH myb-type" evidence="8">
    <location>
        <begin position="371"/>
        <end position="421"/>
    </location>
</feature>
<feature type="compositionally biased region" description="Low complexity" evidence="6">
    <location>
        <begin position="1136"/>
        <end position="1163"/>
    </location>
</feature>
<dbReference type="PROSITE" id="PS50090">
    <property type="entry name" value="MYB_LIKE"/>
    <property type="match status" value="4"/>
</dbReference>
<dbReference type="InterPro" id="IPR001005">
    <property type="entry name" value="SANT/Myb"/>
</dbReference>
<feature type="region of interest" description="Disordered" evidence="6">
    <location>
        <begin position="1054"/>
        <end position="1122"/>
    </location>
</feature>
<feature type="domain" description="HTH myb-type" evidence="8">
    <location>
        <begin position="478"/>
        <end position="529"/>
    </location>
</feature>
<dbReference type="CDD" id="cd00167">
    <property type="entry name" value="SANT"/>
    <property type="match status" value="4"/>
</dbReference>
<evidence type="ECO:0000313" key="9">
    <source>
        <dbReference type="EMBL" id="MEQ2304155.1"/>
    </source>
</evidence>
<keyword evidence="5" id="KW-0175">Coiled coil</keyword>
<feature type="domain" description="Myb-like" evidence="7">
    <location>
        <begin position="367"/>
        <end position="421"/>
    </location>
</feature>
<dbReference type="InterPro" id="IPR017930">
    <property type="entry name" value="Myb_dom"/>
</dbReference>
<feature type="domain" description="Myb-like" evidence="7">
    <location>
        <begin position="422"/>
        <end position="473"/>
    </location>
</feature>
<organism evidence="9 10">
    <name type="scientific">Ameca splendens</name>
    <dbReference type="NCBI Taxonomy" id="208324"/>
    <lineage>
        <taxon>Eukaryota</taxon>
        <taxon>Metazoa</taxon>
        <taxon>Chordata</taxon>
        <taxon>Craniata</taxon>
        <taxon>Vertebrata</taxon>
        <taxon>Euteleostomi</taxon>
        <taxon>Actinopterygii</taxon>
        <taxon>Neopterygii</taxon>
        <taxon>Teleostei</taxon>
        <taxon>Neoteleostei</taxon>
        <taxon>Acanthomorphata</taxon>
        <taxon>Ovalentaria</taxon>
        <taxon>Atherinomorphae</taxon>
        <taxon>Cyprinodontiformes</taxon>
        <taxon>Goodeidae</taxon>
        <taxon>Ameca</taxon>
    </lineage>
</organism>
<feature type="compositionally biased region" description="Basic residues" evidence="6">
    <location>
        <begin position="532"/>
        <end position="541"/>
    </location>
</feature>
<dbReference type="PANTHER" id="PTHR46621:SF1">
    <property type="entry name" value="SNRNA-ACTIVATING PROTEIN COMPLEX SUBUNIT 4"/>
    <property type="match status" value="1"/>
</dbReference>
<reference evidence="9 10" key="1">
    <citation type="submission" date="2021-06" db="EMBL/GenBank/DDBJ databases">
        <authorList>
            <person name="Palmer J.M."/>
        </authorList>
    </citation>
    <scope>NUCLEOTIDE SEQUENCE [LARGE SCALE GENOMIC DNA]</scope>
    <source>
        <strain evidence="9 10">AS_MEX2019</strain>
        <tissue evidence="9">Muscle</tissue>
    </source>
</reference>
<proteinExistence type="predicted"/>
<feature type="domain" description="HTH myb-type" evidence="8">
    <location>
        <begin position="314"/>
        <end position="370"/>
    </location>
</feature>
<sequence length="1670" mass="186988">MSDSLSAQRDRIQRQVEELERSLDVTQNELDLLSSETDDGSENEDEQDEVGQSPADLLAQREKIQTEIQNLQDMLGSHSPISVSSNDSSNSSDKSDVGLSPSVDSCLQLNLVYQQVVQETLDHLEILLTHNQEQQGELKAQISGPVKESARDCPTSSNQHPSKMFLGSFLKPYFKDRLTGLGPPANQEAKLKALKVTGCLDDKKLRVRRWESWHKTLLIHSVTRDRLKRLMQPKLSRLDFLTKKLFSAQEADRQQLTEQIDSLEKEIQLLRKKSEEELIGERYEEHDWQKISNIDFEGTKDAEDIRLFWQNFLHPSINKTPWSNEEVQQLNEICRRNEERHWERIAEELGTGRTAFMCLQMFQRYVSNSLKRSSWTPEEDDQLRELVQKMRIGNFIPYTQISYFIEGREPTQLIYRWNQVLDPSLKRGPWTKEEDRLLLQAVSCHGEKCWWKVRLEVPGRTDSACRDRYLDCLKKSIKKGPFERHEVELLKELVEKHGVGRWAKIAAEIPHRLDAQCMREWRKLTRCSAQDRKRRTKKTRKSPAVGGGRRRTAAAKAKIQRRILNIKKEEEEQMTEEEEEEQQEEEVVQYMDTDEDSEKNVDKSMEEEQEEYTIPPMEEWIPVEKKQTSTSLNFKPVELPSSCDGPDGKLVRSTVLERSGPSVITGPPPRELSWEERHSSSAMLMASYEELHLHLSSMKKKFSTPRQKGRPPPSHSRELEYELQAAVMPWIGNLMIPKTRRKTAADELRERGEKSGVSTSSIFLLLLQAMNVDTLGCREMIEQRKNKVDLLAPPAAPTTSTMLGPKRVSELLKKMGSRRTQQEEDNQRRLMLQQLEEAVQEKHRQRGPILQRPSQSQELLLRGPPQSQELLLRGPPQSQQLLLRGPPQSQQLLLRGPPQSQELLLRGPPQSQELLLRGPPQSQQLLLCGPPQSQQLLLCGPPQSQQLLLRGPPQSQQLLLRGPPQSQQLLLRGPPQSQELLLRGPPQSQELLFQGAPNRFPQVFPQSLLLPAASIYIAPAGASLSAPPNLRLPNSQPTFIPAVGTSAGMGGVNAGVDRNSEGGTPAPADGLLPGDSEQGGKLQESCQEKEAVLDSKPKSVTTACSPESDLIKEPDSHTVGSVPPYAGLSSSFSLLSAAPSDPRVPETSLSPSSTDPLTSTETTVHQSGGRKRRRVEVGGAGTGVIQDGKRLRRPTPKIRESKEVQAKGKNKRSSASSPKQSRARRSHSKNSAICPAPLPNKTTGIYLLPSQSMWVMTSTGPVPLVQAPPPALQVRVPNTALLASQAPPTLTAGSSQLVGLNPAATTVLNEPRPSPILPTCNFRPLLPTIIQSHDLNPTSSLLPPPKIVLPCKGVVKVDPMKPPPLRRVGLHFDSTLLFPEPPEAVHDWLSGKGGVAIPGARSALPYLPPCVSTLSTLSALLQAKKSLTMSSLQLLNITDKRRCPRTPPDPTHSASDEPESEWSTAEEQPDQQEEQVKIVRQLVAERFSSNPAYQLLKARFLSCFTVPALLATIHPITNKKPHCSTNQEEEDEDEELELELKKIQERGKRRRAERSLLLSDDSAASANHFSGICIISRPSASPDPSQTKASLWKLDQIGVLHFRTNSWNLDQTRLLQNNETASGEFSVTEKEIPEHLGCNWETLERVSGILDLNVKLTWRAAGCNNSSHLD</sequence>
<evidence type="ECO:0000256" key="4">
    <source>
        <dbReference type="ARBA" id="ARBA00023242"/>
    </source>
</evidence>
<feature type="non-terminal residue" evidence="9">
    <location>
        <position position="1"/>
    </location>
</feature>
<evidence type="ECO:0000256" key="1">
    <source>
        <dbReference type="ARBA" id="ARBA00023015"/>
    </source>
</evidence>
<evidence type="ECO:0000256" key="2">
    <source>
        <dbReference type="ARBA" id="ARBA00023125"/>
    </source>
</evidence>
<feature type="compositionally biased region" description="Basic residues" evidence="6">
    <location>
        <begin position="699"/>
        <end position="709"/>
    </location>
</feature>
<feature type="domain" description="HTH myb-type" evidence="8">
    <location>
        <begin position="422"/>
        <end position="477"/>
    </location>
</feature>
<evidence type="ECO:0008006" key="11">
    <source>
        <dbReference type="Google" id="ProtNLM"/>
    </source>
</evidence>
<feature type="region of interest" description="Disordered" evidence="6">
    <location>
        <begin position="76"/>
        <end position="99"/>
    </location>
</feature>
<dbReference type="Pfam" id="PF00249">
    <property type="entry name" value="Myb_DNA-binding"/>
    <property type="match status" value="2"/>
</dbReference>
<dbReference type="SMART" id="SM00717">
    <property type="entry name" value="SANT"/>
    <property type="match status" value="5"/>
</dbReference>
<keyword evidence="1" id="KW-0805">Transcription regulation</keyword>
<feature type="coiled-coil region" evidence="5">
    <location>
        <begin position="246"/>
        <end position="273"/>
    </location>
</feature>
<dbReference type="Proteomes" id="UP001469553">
    <property type="component" value="Unassembled WGS sequence"/>
</dbReference>
<feature type="compositionally biased region" description="Basic and acidic residues" evidence="6">
    <location>
        <begin position="1086"/>
        <end position="1097"/>
    </location>
</feature>
<feature type="compositionally biased region" description="Acidic residues" evidence="6">
    <location>
        <begin position="571"/>
        <end position="597"/>
    </location>
</feature>
<dbReference type="InterPro" id="IPR009057">
    <property type="entry name" value="Homeodomain-like_sf"/>
</dbReference>
<evidence type="ECO:0000256" key="6">
    <source>
        <dbReference type="SAM" id="MobiDB-lite"/>
    </source>
</evidence>
<comment type="caution">
    <text evidence="9">The sequence shown here is derived from an EMBL/GenBank/DDBJ whole genome shotgun (WGS) entry which is preliminary data.</text>
</comment>
<evidence type="ECO:0000256" key="5">
    <source>
        <dbReference type="SAM" id="Coils"/>
    </source>
</evidence>
<feature type="compositionally biased region" description="Low complexity" evidence="6">
    <location>
        <begin position="77"/>
        <end position="99"/>
    </location>
</feature>
<dbReference type="SUPFAM" id="SSF46689">
    <property type="entry name" value="Homeodomain-like"/>
    <property type="match status" value="3"/>
</dbReference>
<feature type="region of interest" description="Disordered" evidence="6">
    <location>
        <begin position="18"/>
        <end position="53"/>
    </location>
</feature>
<protein>
    <recommendedName>
        <fullName evidence="11">snRNA-activating protein complex subunit 4</fullName>
    </recommendedName>
</protein>
<dbReference type="EMBL" id="JAHRIP010058689">
    <property type="protein sequence ID" value="MEQ2304155.1"/>
    <property type="molecule type" value="Genomic_DNA"/>
</dbReference>
<feature type="domain" description="Myb-like" evidence="7">
    <location>
        <begin position="314"/>
        <end position="366"/>
    </location>
</feature>
<feature type="region of interest" description="Disordered" evidence="6">
    <location>
        <begin position="839"/>
        <end position="859"/>
    </location>
</feature>
<evidence type="ECO:0000313" key="10">
    <source>
        <dbReference type="Proteomes" id="UP001469553"/>
    </source>
</evidence>
<evidence type="ECO:0000256" key="3">
    <source>
        <dbReference type="ARBA" id="ARBA00023163"/>
    </source>
</evidence>
<evidence type="ECO:0000259" key="8">
    <source>
        <dbReference type="PROSITE" id="PS51294"/>
    </source>
</evidence>
<dbReference type="Pfam" id="PF13921">
    <property type="entry name" value="Myb_DNA-bind_6"/>
    <property type="match status" value="1"/>
</dbReference>
<dbReference type="Gene3D" id="1.10.10.60">
    <property type="entry name" value="Homeodomain-like"/>
    <property type="match status" value="4"/>
</dbReference>
<accession>A0ABV0ZE24</accession>
<dbReference type="PROSITE" id="PS51294">
    <property type="entry name" value="HTH_MYB"/>
    <property type="match status" value="4"/>
</dbReference>
<name>A0ABV0ZE24_9TELE</name>
<feature type="domain" description="Myb-like" evidence="7">
    <location>
        <begin position="474"/>
        <end position="525"/>
    </location>
</feature>
<gene>
    <name evidence="9" type="ORF">AMECASPLE_024025</name>
</gene>
<keyword evidence="4" id="KW-0539">Nucleus</keyword>
<evidence type="ECO:0000259" key="7">
    <source>
        <dbReference type="PROSITE" id="PS50090"/>
    </source>
</evidence>
<feature type="region of interest" description="Disordered" evidence="6">
    <location>
        <begin position="528"/>
        <end position="602"/>
    </location>
</feature>
<feature type="region of interest" description="Disordered" evidence="6">
    <location>
        <begin position="699"/>
        <end position="718"/>
    </location>
</feature>
<feature type="compositionally biased region" description="Basic and acidic residues" evidence="6">
    <location>
        <begin position="1197"/>
        <end position="1206"/>
    </location>
</feature>
<feature type="region of interest" description="Disordered" evidence="6">
    <location>
        <begin position="1136"/>
        <end position="1236"/>
    </location>
</feature>
<keyword evidence="3" id="KW-0804">Transcription</keyword>
<keyword evidence="2" id="KW-0238">DNA-binding</keyword>
<feature type="region of interest" description="Disordered" evidence="6">
    <location>
        <begin position="1438"/>
        <end position="1473"/>
    </location>
</feature>
<feature type="compositionally biased region" description="Basic residues" evidence="6">
    <location>
        <begin position="548"/>
        <end position="565"/>
    </location>
</feature>
<keyword evidence="10" id="KW-1185">Reference proteome</keyword>
<dbReference type="PANTHER" id="PTHR46621">
    <property type="entry name" value="SNRNA-ACTIVATING PROTEIN COMPLEX SUBUNIT 4"/>
    <property type="match status" value="1"/>
</dbReference>
<dbReference type="InterPro" id="IPR051575">
    <property type="entry name" value="Myb-like_DNA-bd"/>
</dbReference>